<keyword evidence="4" id="KW-0804">Transcription</keyword>
<reference evidence="9" key="1">
    <citation type="journal article" date="2014" name="Int. J. Syst. Evol. Microbiol.">
        <title>Complete genome sequence of Corynebacterium casei LMG S-19264T (=DSM 44701T), isolated from a smear-ripened cheese.</title>
        <authorList>
            <consortium name="US DOE Joint Genome Institute (JGI-PGF)"/>
            <person name="Walter F."/>
            <person name="Albersmeier A."/>
            <person name="Kalinowski J."/>
            <person name="Ruckert C."/>
        </authorList>
    </citation>
    <scope>NUCLEOTIDE SEQUENCE</scope>
    <source>
        <strain evidence="9">CGMCC 1.15388</strain>
    </source>
</reference>
<evidence type="ECO:0000313" key="10">
    <source>
        <dbReference type="Proteomes" id="UP000633136"/>
    </source>
</evidence>
<protein>
    <recommendedName>
        <fullName evidence="6">Glycerol operon regulatory protein</fullName>
    </recommendedName>
</protein>
<feature type="domain" description="IclR-ED" evidence="8">
    <location>
        <begin position="71"/>
        <end position="254"/>
    </location>
</feature>
<dbReference type="InterPro" id="IPR011991">
    <property type="entry name" value="ArsR-like_HTH"/>
</dbReference>
<evidence type="ECO:0000256" key="2">
    <source>
        <dbReference type="ARBA" id="ARBA00023015"/>
    </source>
</evidence>
<gene>
    <name evidence="9" type="ORF">GCM10011401_13190</name>
</gene>
<dbReference type="AlphaFoldDB" id="A0A917AQ21"/>
<evidence type="ECO:0000256" key="1">
    <source>
        <dbReference type="ARBA" id="ARBA00022798"/>
    </source>
</evidence>
<evidence type="ECO:0000256" key="5">
    <source>
        <dbReference type="ARBA" id="ARBA00058938"/>
    </source>
</evidence>
<dbReference type="Gene3D" id="3.30.450.40">
    <property type="match status" value="1"/>
</dbReference>
<feature type="domain" description="HTH iclR-type" evidence="7">
    <location>
        <begin position="9"/>
        <end position="70"/>
    </location>
</feature>
<dbReference type="InterPro" id="IPR029016">
    <property type="entry name" value="GAF-like_dom_sf"/>
</dbReference>
<dbReference type="InterPro" id="IPR050707">
    <property type="entry name" value="HTH_MetabolicPath_Reg"/>
</dbReference>
<dbReference type="InterPro" id="IPR036388">
    <property type="entry name" value="WH-like_DNA-bd_sf"/>
</dbReference>
<dbReference type="SUPFAM" id="SSF55781">
    <property type="entry name" value="GAF domain-like"/>
    <property type="match status" value="1"/>
</dbReference>
<dbReference type="Pfam" id="PF09339">
    <property type="entry name" value="HTH_IclR"/>
    <property type="match status" value="1"/>
</dbReference>
<dbReference type="GO" id="GO:0003677">
    <property type="term" value="F:DNA binding"/>
    <property type="evidence" value="ECO:0007669"/>
    <property type="project" value="UniProtKB-KW"/>
</dbReference>
<dbReference type="InterPro" id="IPR014757">
    <property type="entry name" value="Tscrpt_reg_IclR_C"/>
</dbReference>
<dbReference type="PROSITE" id="PS51077">
    <property type="entry name" value="HTH_ICLR"/>
    <property type="match status" value="1"/>
</dbReference>
<evidence type="ECO:0000259" key="7">
    <source>
        <dbReference type="PROSITE" id="PS51077"/>
    </source>
</evidence>
<evidence type="ECO:0000259" key="8">
    <source>
        <dbReference type="PROSITE" id="PS51078"/>
    </source>
</evidence>
<name>A0A917AQ21_9MICC</name>
<dbReference type="SMART" id="SM00346">
    <property type="entry name" value="HTH_ICLR"/>
    <property type="match status" value="1"/>
</dbReference>
<dbReference type="FunFam" id="1.10.10.10:FF:000056">
    <property type="entry name" value="IclR family transcriptional regulator"/>
    <property type="match status" value="1"/>
</dbReference>
<dbReference type="RefSeq" id="WP_188683918.1">
    <property type="nucleotide sequence ID" value="NZ_BMIS01000004.1"/>
</dbReference>
<keyword evidence="1" id="KW-0319">Glycerol metabolism</keyword>
<dbReference type="PANTHER" id="PTHR30136:SF35">
    <property type="entry name" value="HTH-TYPE TRANSCRIPTIONAL REGULATOR RV1719"/>
    <property type="match status" value="1"/>
</dbReference>
<dbReference type="Proteomes" id="UP000633136">
    <property type="component" value="Unassembled WGS sequence"/>
</dbReference>
<comment type="caution">
    <text evidence="9">The sequence shown here is derived from an EMBL/GenBank/DDBJ whole genome shotgun (WGS) entry which is preliminary data.</text>
</comment>
<dbReference type="GO" id="GO:0045892">
    <property type="term" value="P:negative regulation of DNA-templated transcription"/>
    <property type="evidence" value="ECO:0007669"/>
    <property type="project" value="TreeGrafter"/>
</dbReference>
<dbReference type="InterPro" id="IPR005471">
    <property type="entry name" value="Tscrpt_reg_IclR_N"/>
</dbReference>
<keyword evidence="3" id="KW-0238">DNA-binding</keyword>
<dbReference type="InterPro" id="IPR036390">
    <property type="entry name" value="WH_DNA-bd_sf"/>
</dbReference>
<dbReference type="GO" id="GO:0006071">
    <property type="term" value="P:glycerol metabolic process"/>
    <property type="evidence" value="ECO:0007669"/>
    <property type="project" value="UniProtKB-KW"/>
</dbReference>
<dbReference type="EMBL" id="BMIS01000004">
    <property type="protein sequence ID" value="GGE67220.1"/>
    <property type="molecule type" value="Genomic_DNA"/>
</dbReference>
<keyword evidence="2" id="KW-0805">Transcription regulation</keyword>
<dbReference type="PANTHER" id="PTHR30136">
    <property type="entry name" value="HELIX-TURN-HELIX TRANSCRIPTIONAL REGULATOR, ICLR FAMILY"/>
    <property type="match status" value="1"/>
</dbReference>
<dbReference type="GO" id="GO:0003700">
    <property type="term" value="F:DNA-binding transcription factor activity"/>
    <property type="evidence" value="ECO:0007669"/>
    <property type="project" value="TreeGrafter"/>
</dbReference>
<dbReference type="SUPFAM" id="SSF46785">
    <property type="entry name" value="Winged helix' DNA-binding domain"/>
    <property type="match status" value="1"/>
</dbReference>
<evidence type="ECO:0000256" key="3">
    <source>
        <dbReference type="ARBA" id="ARBA00023125"/>
    </source>
</evidence>
<accession>A0A917AQ21</accession>
<evidence type="ECO:0000313" key="9">
    <source>
        <dbReference type="EMBL" id="GGE67220.1"/>
    </source>
</evidence>
<dbReference type="Pfam" id="PF01614">
    <property type="entry name" value="IclR_C"/>
    <property type="match status" value="1"/>
</dbReference>
<evidence type="ECO:0000256" key="6">
    <source>
        <dbReference type="ARBA" id="ARBA00070406"/>
    </source>
</evidence>
<sequence length="260" mass="28143">MKSEAVNPVQSVSRAARILELLGEESSLTISEISRRLDVHRSTAFRLLGTLEQHDLVEQESARGAYRLGFAMLRMANSVTQRVDFTRDAQACCDALAQRLNETVNISILDAGYAVTITQAAGDQMVGVTRQYVGQRGPLHATSTGKMLLAHAGAEELGRLAERGLEAFTAMTMTDPDVLGTELEAIHRRGWSSAVAEWEHGINALAVPVRDADGSVIAALSTTAPAFRLPESQFSDYACVLHEEASVLEARLGFFEPTEG</sequence>
<reference evidence="9" key="2">
    <citation type="submission" date="2020-09" db="EMBL/GenBank/DDBJ databases">
        <authorList>
            <person name="Sun Q."/>
            <person name="Zhou Y."/>
        </authorList>
    </citation>
    <scope>NUCLEOTIDE SEQUENCE</scope>
    <source>
        <strain evidence="9">CGMCC 1.15388</strain>
    </source>
</reference>
<dbReference type="CDD" id="cd00090">
    <property type="entry name" value="HTH_ARSR"/>
    <property type="match status" value="1"/>
</dbReference>
<keyword evidence="10" id="KW-1185">Reference proteome</keyword>
<comment type="function">
    <text evidence="5">May be an activator protein for the gylABX operon.</text>
</comment>
<organism evidence="9 10">
    <name type="scientific">Nesterenkonia cremea</name>
    <dbReference type="NCBI Taxonomy" id="1882340"/>
    <lineage>
        <taxon>Bacteria</taxon>
        <taxon>Bacillati</taxon>
        <taxon>Actinomycetota</taxon>
        <taxon>Actinomycetes</taxon>
        <taxon>Micrococcales</taxon>
        <taxon>Micrococcaceae</taxon>
        <taxon>Nesterenkonia</taxon>
    </lineage>
</organism>
<evidence type="ECO:0000256" key="4">
    <source>
        <dbReference type="ARBA" id="ARBA00023163"/>
    </source>
</evidence>
<dbReference type="PROSITE" id="PS51078">
    <property type="entry name" value="ICLR_ED"/>
    <property type="match status" value="1"/>
</dbReference>
<dbReference type="Gene3D" id="1.10.10.10">
    <property type="entry name" value="Winged helix-like DNA-binding domain superfamily/Winged helix DNA-binding domain"/>
    <property type="match status" value="1"/>
</dbReference>
<proteinExistence type="predicted"/>